<dbReference type="AlphaFoldDB" id="A0A3B6IZY4"/>
<feature type="domain" description="Proliferating cell nuclear antigen PCNA N-terminal" evidence="5">
    <location>
        <begin position="1"/>
        <end position="113"/>
    </location>
</feature>
<accession>A0A3B6IZY4</accession>
<dbReference type="InterPro" id="IPR046938">
    <property type="entry name" value="DNA_clamp_sf"/>
</dbReference>
<dbReference type="EnsemblPlants" id="TraesCS4B02G365700.1">
    <property type="protein sequence ID" value="TraesCS4B02G365700.1"/>
    <property type="gene ID" value="TraesCS4B02G365700"/>
</dbReference>
<protein>
    <recommendedName>
        <fullName evidence="3">DNA sliding clamp PCNA</fullName>
    </recommendedName>
</protein>
<dbReference type="GO" id="GO:0030337">
    <property type="term" value="F:DNA polymerase processivity factor activity"/>
    <property type="evidence" value="ECO:0000318"/>
    <property type="project" value="GO_Central"/>
</dbReference>
<dbReference type="OrthoDB" id="534348at2759"/>
<proteinExistence type="inferred from homology"/>
<comment type="similarity">
    <text evidence="1 4">Belongs to the PCNA family.</text>
</comment>
<dbReference type="Gene3D" id="3.70.10.10">
    <property type="match status" value="2"/>
</dbReference>
<dbReference type="Gramene" id="TraesCS4B02G365700.1">
    <property type="protein sequence ID" value="TraesCS4B02G365700.1"/>
    <property type="gene ID" value="TraesCS4B02G365700"/>
</dbReference>
<dbReference type="GO" id="GO:0006272">
    <property type="term" value="P:leading strand elongation"/>
    <property type="evidence" value="ECO:0000318"/>
    <property type="project" value="GO_Central"/>
</dbReference>
<reference evidence="7" key="2">
    <citation type="submission" date="2018-10" db="UniProtKB">
        <authorList>
            <consortium name="EnsemblPlants"/>
        </authorList>
    </citation>
    <scope>IDENTIFICATION</scope>
</reference>
<feature type="domain" description="Proliferating cell nuclear antigen PCNA N-terminal" evidence="5">
    <location>
        <begin position="289"/>
        <end position="403"/>
    </location>
</feature>
<dbReference type="GO" id="GO:0006275">
    <property type="term" value="P:regulation of DNA replication"/>
    <property type="evidence" value="ECO:0007669"/>
    <property type="project" value="InterPro"/>
</dbReference>
<dbReference type="STRING" id="4565.A0A3B6IZY4"/>
<evidence type="ECO:0000313" key="8">
    <source>
        <dbReference type="Proteomes" id="UP000019116"/>
    </source>
</evidence>
<evidence type="ECO:0000259" key="6">
    <source>
        <dbReference type="Pfam" id="PF02747"/>
    </source>
</evidence>
<dbReference type="InterPro" id="IPR022649">
    <property type="entry name" value="Pr_cel_nuc_antig_C"/>
</dbReference>
<evidence type="ECO:0000256" key="3">
    <source>
        <dbReference type="RuleBase" id="RU000641"/>
    </source>
</evidence>
<keyword evidence="3" id="KW-0539">Nucleus</keyword>
<evidence type="ECO:0000256" key="4">
    <source>
        <dbReference type="RuleBase" id="RU003671"/>
    </source>
</evidence>
<gene>
    <name evidence="7" type="primary">LOC123093891</name>
</gene>
<keyword evidence="2 4" id="KW-0238">DNA-binding</keyword>
<evidence type="ECO:0000259" key="5">
    <source>
        <dbReference type="Pfam" id="PF00705"/>
    </source>
</evidence>
<evidence type="ECO:0000313" key="7">
    <source>
        <dbReference type="EnsemblPlants" id="TraesCS4B02G365700.1"/>
    </source>
</evidence>
<comment type="function">
    <text evidence="3">This protein is an auxiliary protein of DNA polymerase delta and is involved in the control of eukaryotic DNA replication by increasing the polymerase's processivity during elongation of the leading strand.</text>
</comment>
<dbReference type="CDD" id="cd00577">
    <property type="entry name" value="PCNA"/>
    <property type="match status" value="2"/>
</dbReference>
<feature type="domain" description="Proliferating cell nuclear antigen PCNA C-terminal" evidence="6">
    <location>
        <begin position="132"/>
        <end position="255"/>
    </location>
</feature>
<dbReference type="InterPro" id="IPR022648">
    <property type="entry name" value="Pr_cel_nuc_antig_N"/>
</dbReference>
<organism evidence="7">
    <name type="scientific">Triticum aestivum</name>
    <name type="common">Wheat</name>
    <dbReference type="NCBI Taxonomy" id="4565"/>
    <lineage>
        <taxon>Eukaryota</taxon>
        <taxon>Viridiplantae</taxon>
        <taxon>Streptophyta</taxon>
        <taxon>Embryophyta</taxon>
        <taxon>Tracheophyta</taxon>
        <taxon>Spermatophyta</taxon>
        <taxon>Magnoliopsida</taxon>
        <taxon>Liliopsida</taxon>
        <taxon>Poales</taxon>
        <taxon>Poaceae</taxon>
        <taxon>BOP clade</taxon>
        <taxon>Pooideae</taxon>
        <taxon>Triticodae</taxon>
        <taxon>Triticeae</taxon>
        <taxon>Triticinae</taxon>
        <taxon>Triticum</taxon>
    </lineage>
</organism>
<name>A0A3B6IZY4_WHEAT</name>
<dbReference type="GeneID" id="123093891"/>
<evidence type="ECO:0000256" key="1">
    <source>
        <dbReference type="ARBA" id="ARBA00010462"/>
    </source>
</evidence>
<dbReference type="GO" id="GO:0006298">
    <property type="term" value="P:mismatch repair"/>
    <property type="evidence" value="ECO:0000318"/>
    <property type="project" value="GO_Central"/>
</dbReference>
<dbReference type="Proteomes" id="UP000019116">
    <property type="component" value="Chromosome 4B"/>
</dbReference>
<keyword evidence="8" id="KW-1185">Reference proteome</keyword>
<dbReference type="Pfam" id="PF02747">
    <property type="entry name" value="PCNA_C"/>
    <property type="match status" value="2"/>
</dbReference>
<dbReference type="PANTHER" id="PTHR11352:SF0">
    <property type="entry name" value="PROLIFERATING CELL NUCLEAR ANTIGEN"/>
    <property type="match status" value="1"/>
</dbReference>
<sequence length="608" mass="69244">MLELPLVKGDPFHHVMEAILDLSDVAHVVCTTRGVNLQAVDTKRAAIVSLLFPAEDFKGYTCDEYISIGIPIRDLVNAIRCGDDKDTITLKIGEENFKNMTLSLVSPEKRTVDFVFWIVDAQLARIELPDRQDLEYQASVKMPSVEFRRICKYLSNFGEEDGVIWVTDEDLTYFAKGTNGDVYMEYTQQEEDTTTFKIDMQEPITLTLDLKYLNTFAKVFTLSGQVKLFLSKTHPLVVECEIGQKGRIRCFMVPKMETEFQGEEEEKEAHLPLCRRRRALQEASAATRLELPLVKGHLFHDVLEASLDLSDMALIECFGACLKLQAVDTGRGTFVSLLFPAKDFPGYICNEHFSMGIPIRDLVKAILCGDKDTITLKVVDENITLSFVSPEKNTVAYDLRIMDGEIPHLKIADWQDLELKYQTSVKMPSVEFRRICKYLNNFRDEDAVGGISVTDKGLKFFAKGKSRRVNMKQEDTTTSKIDVQEPITLTFDLKYLNTFAKVFTLSGQVKLFLLKTHPLMVECKIGQKGHIRCFVAPKMEPEFQWEEEEEETQEDINANISANKLALRGCVDSMYKQREENRAEEGDPEQMVRGDLPRRLSLVVHSVQ</sequence>
<dbReference type="SMR" id="A0A3B6IZY4"/>
<dbReference type="GO" id="GO:0019985">
    <property type="term" value="P:translesion synthesis"/>
    <property type="evidence" value="ECO:0000318"/>
    <property type="project" value="GO_Central"/>
</dbReference>
<dbReference type="GO" id="GO:0003677">
    <property type="term" value="F:DNA binding"/>
    <property type="evidence" value="ECO:0007669"/>
    <property type="project" value="UniProtKB-KW"/>
</dbReference>
<feature type="domain" description="Proliferating cell nuclear antigen PCNA C-terminal" evidence="6">
    <location>
        <begin position="418"/>
        <end position="538"/>
    </location>
</feature>
<comment type="subcellular location">
    <subcellularLocation>
        <location evidence="3">Nucleus</location>
    </subcellularLocation>
</comment>
<reference evidence="7" key="1">
    <citation type="submission" date="2018-08" db="EMBL/GenBank/DDBJ databases">
        <authorList>
            <person name="Rossello M."/>
        </authorList>
    </citation>
    <scope>NUCLEOTIDE SEQUENCE [LARGE SCALE GENOMIC DNA]</scope>
    <source>
        <strain evidence="7">cv. Chinese Spring</strain>
    </source>
</reference>
<keyword evidence="4" id="KW-0235">DNA replication</keyword>
<dbReference type="GO" id="GO:0043626">
    <property type="term" value="C:PCNA complex"/>
    <property type="evidence" value="ECO:0000318"/>
    <property type="project" value="GO_Central"/>
</dbReference>
<dbReference type="Pfam" id="PF00705">
    <property type="entry name" value="PCNA_N"/>
    <property type="match status" value="2"/>
</dbReference>
<dbReference type="PRINTS" id="PR00339">
    <property type="entry name" value="PCNACYCLIN"/>
</dbReference>
<dbReference type="PANTHER" id="PTHR11352">
    <property type="entry name" value="PROLIFERATING CELL NUCLEAR ANTIGEN"/>
    <property type="match status" value="1"/>
</dbReference>
<dbReference type="InterPro" id="IPR000730">
    <property type="entry name" value="Pr_cel_nuc_antig"/>
</dbReference>
<evidence type="ECO:0000256" key="2">
    <source>
        <dbReference type="ARBA" id="ARBA00023125"/>
    </source>
</evidence>
<dbReference type="NCBIfam" id="TIGR00590">
    <property type="entry name" value="pcna"/>
    <property type="match status" value="2"/>
</dbReference>
<dbReference type="SUPFAM" id="SSF55979">
    <property type="entry name" value="DNA clamp"/>
    <property type="match status" value="4"/>
</dbReference>
<dbReference type="Gramene" id="TraesCS4B03G0943600.1">
    <property type="protein sequence ID" value="TraesCS4B03G0943600.1.CDS"/>
    <property type="gene ID" value="TraesCS4B03G0943600"/>
</dbReference>
<dbReference type="RefSeq" id="XP_044371894.1">
    <property type="nucleotide sequence ID" value="XM_044515959.1"/>
</dbReference>